<dbReference type="EMBL" id="CP011390">
    <property type="protein sequence ID" value="ANE51814.1"/>
    <property type="molecule type" value="Genomic_DNA"/>
</dbReference>
<dbReference type="PRINTS" id="PR00406">
    <property type="entry name" value="CYTB5RDTASE"/>
</dbReference>
<dbReference type="CDD" id="cd06214">
    <property type="entry name" value="PA_degradation_oxidoreductase_like"/>
    <property type="match status" value="1"/>
</dbReference>
<dbReference type="Pfam" id="PF00175">
    <property type="entry name" value="NAD_binding_1"/>
    <property type="match status" value="1"/>
</dbReference>
<dbReference type="RefSeq" id="WP_066405947.1">
    <property type="nucleotide sequence ID" value="NZ_CP011390.1"/>
</dbReference>
<dbReference type="InterPro" id="IPR039261">
    <property type="entry name" value="FNR_nucleotide-bd"/>
</dbReference>
<dbReference type="PROSITE" id="PS00197">
    <property type="entry name" value="2FE2S_FER_1"/>
    <property type="match status" value="1"/>
</dbReference>
<dbReference type="PATRIC" id="fig|1492898.3.peg.3538"/>
<dbReference type="InterPro" id="IPR001433">
    <property type="entry name" value="OxRdtase_FAD/NAD-bd"/>
</dbReference>
<dbReference type="AlphaFoldDB" id="A0A172TY62"/>
<reference evidence="12 13" key="2">
    <citation type="journal article" date="2016" name="Int. J. Syst. Evol. Microbiol.">
        <title>Flavisolibacter tropicus sp. nov., isolated from tropical soil.</title>
        <authorList>
            <person name="Lee J.J."/>
            <person name="Kang M.S."/>
            <person name="Kim G.S."/>
            <person name="Lee C.S."/>
            <person name="Lim S."/>
            <person name="Lee J."/>
            <person name="Roh S.H."/>
            <person name="Kang H."/>
            <person name="Ha J.M."/>
            <person name="Bae S."/>
            <person name="Jung H.Y."/>
            <person name="Kim M.K."/>
        </authorList>
    </citation>
    <scope>NUCLEOTIDE SEQUENCE [LARGE SCALE GENOMIC DNA]</scope>
    <source>
        <strain evidence="12 13">LCS9</strain>
    </source>
</reference>
<reference evidence="13" key="1">
    <citation type="submission" date="2015-01" db="EMBL/GenBank/DDBJ databases">
        <title>Flavisolibacter sp./LCS9/ whole genome sequencing.</title>
        <authorList>
            <person name="Kim M.K."/>
            <person name="Srinivasan S."/>
            <person name="Lee J.-J."/>
        </authorList>
    </citation>
    <scope>NUCLEOTIDE SEQUENCE [LARGE SCALE GENOMIC DNA]</scope>
    <source>
        <strain evidence="13">LCS9</strain>
    </source>
</reference>
<name>A0A172TY62_9BACT</name>
<dbReference type="STRING" id="1492898.SY85_16280"/>
<feature type="domain" description="FAD-binding FR-type" evidence="11">
    <location>
        <begin position="7"/>
        <end position="108"/>
    </location>
</feature>
<dbReference type="InterPro" id="IPR001709">
    <property type="entry name" value="Flavoprot_Pyr_Nucl_cyt_Rdtase"/>
</dbReference>
<dbReference type="Gene3D" id="3.40.50.80">
    <property type="entry name" value="Nucleotide-binding domain of ferredoxin-NADP reductase (FNR) module"/>
    <property type="match status" value="1"/>
</dbReference>
<evidence type="ECO:0000256" key="1">
    <source>
        <dbReference type="ARBA" id="ARBA00001974"/>
    </source>
</evidence>
<dbReference type="GO" id="GO:0016491">
    <property type="term" value="F:oxidoreductase activity"/>
    <property type="evidence" value="ECO:0007669"/>
    <property type="project" value="UniProtKB-KW"/>
</dbReference>
<dbReference type="OrthoDB" id="9789468at2"/>
<dbReference type="PANTHER" id="PTHR47354:SF6">
    <property type="entry name" value="NADH OXIDOREDUCTASE HCR"/>
    <property type="match status" value="1"/>
</dbReference>
<dbReference type="PROSITE" id="PS51384">
    <property type="entry name" value="FAD_FR"/>
    <property type="match status" value="1"/>
</dbReference>
<accession>A0A172TY62</accession>
<protein>
    <submittedName>
        <fullName evidence="12">Oxidoreductase</fullName>
    </submittedName>
</protein>
<keyword evidence="8" id="KW-0411">Iron-sulfur</keyword>
<feature type="domain" description="2Fe-2S ferredoxin-type" evidence="10">
    <location>
        <begin position="262"/>
        <end position="349"/>
    </location>
</feature>
<keyword evidence="13" id="KW-1185">Reference proteome</keyword>
<organism evidence="12 13">
    <name type="scientific">Flavisolibacter tropicus</name>
    <dbReference type="NCBI Taxonomy" id="1492898"/>
    <lineage>
        <taxon>Bacteria</taxon>
        <taxon>Pseudomonadati</taxon>
        <taxon>Bacteroidota</taxon>
        <taxon>Chitinophagia</taxon>
        <taxon>Chitinophagales</taxon>
        <taxon>Chitinophagaceae</taxon>
        <taxon>Flavisolibacter</taxon>
    </lineage>
</organism>
<proteinExistence type="inferred from homology"/>
<sequence>MQPTPTPLYKTITITAIKEEVKGFKTISFATKEALPYRSGQYLTLVDYVGAEEVRRSYSITSSPELNEPLTIGVKRIENGLFSRKLVDLAQPFDTWLTTGSGGFFTLPEDVSSLKQLFFLAAGSGITPIYSLIKTVLYKHPHLHIVLIYSNSSTEKALFRHELEQLAQQHPKQVTIEFLYSNAPNLNRARLHRDLFLQLLEQHVTVAINEVLFYICGPEAYMRMCTYILQEHNVPKEQIKRENFIIHTKTPHKIEPPDKGVHQVTIYWNQQQIQFPAGYPQTILSAAEAAGYALPYSCRSGQCGNCVAHCKKGQVWMSYNEVLTEKDLAKGLILTCTGSPMYGDVTLEL</sequence>
<dbReference type="InterPro" id="IPR050415">
    <property type="entry name" value="MRET"/>
</dbReference>
<dbReference type="Proteomes" id="UP000077177">
    <property type="component" value="Chromosome"/>
</dbReference>
<dbReference type="CDD" id="cd00207">
    <property type="entry name" value="fer2"/>
    <property type="match status" value="1"/>
</dbReference>
<evidence type="ECO:0000256" key="2">
    <source>
        <dbReference type="ARBA" id="ARBA00022630"/>
    </source>
</evidence>
<evidence type="ECO:0000256" key="6">
    <source>
        <dbReference type="ARBA" id="ARBA00023002"/>
    </source>
</evidence>
<dbReference type="InterPro" id="IPR017938">
    <property type="entry name" value="Riboflavin_synthase-like_b-brl"/>
</dbReference>
<dbReference type="InterPro" id="IPR008333">
    <property type="entry name" value="Cbr1-like_FAD-bd_dom"/>
</dbReference>
<dbReference type="Pfam" id="PF00970">
    <property type="entry name" value="FAD_binding_6"/>
    <property type="match status" value="1"/>
</dbReference>
<keyword evidence="4" id="KW-0479">Metal-binding</keyword>
<evidence type="ECO:0000259" key="11">
    <source>
        <dbReference type="PROSITE" id="PS51384"/>
    </source>
</evidence>
<dbReference type="KEGG" id="fla:SY85_16280"/>
<evidence type="ECO:0000259" key="10">
    <source>
        <dbReference type="PROSITE" id="PS51085"/>
    </source>
</evidence>
<evidence type="ECO:0000313" key="12">
    <source>
        <dbReference type="EMBL" id="ANE51814.1"/>
    </source>
</evidence>
<dbReference type="GO" id="GO:0051537">
    <property type="term" value="F:2 iron, 2 sulfur cluster binding"/>
    <property type="evidence" value="ECO:0007669"/>
    <property type="project" value="UniProtKB-KW"/>
</dbReference>
<keyword evidence="7" id="KW-0408">Iron</keyword>
<comment type="similarity">
    <text evidence="9">In the N-terminal section; belongs to the FAD-binding oxidoreductase type 6 family.</text>
</comment>
<dbReference type="PROSITE" id="PS51085">
    <property type="entry name" value="2FE2S_FER_2"/>
    <property type="match status" value="1"/>
</dbReference>
<evidence type="ECO:0000256" key="3">
    <source>
        <dbReference type="ARBA" id="ARBA00022714"/>
    </source>
</evidence>
<evidence type="ECO:0000256" key="9">
    <source>
        <dbReference type="ARBA" id="ARBA00061434"/>
    </source>
</evidence>
<dbReference type="GO" id="GO:0046872">
    <property type="term" value="F:metal ion binding"/>
    <property type="evidence" value="ECO:0007669"/>
    <property type="project" value="UniProtKB-KW"/>
</dbReference>
<evidence type="ECO:0000256" key="5">
    <source>
        <dbReference type="ARBA" id="ARBA00022827"/>
    </source>
</evidence>
<comment type="cofactor">
    <cofactor evidence="1">
        <name>FAD</name>
        <dbReference type="ChEBI" id="CHEBI:57692"/>
    </cofactor>
</comment>
<keyword evidence="3" id="KW-0001">2Fe-2S</keyword>
<keyword evidence="2" id="KW-0285">Flavoprotein</keyword>
<dbReference type="PRINTS" id="PR00371">
    <property type="entry name" value="FPNCR"/>
</dbReference>
<dbReference type="InterPro" id="IPR012675">
    <property type="entry name" value="Beta-grasp_dom_sf"/>
</dbReference>
<dbReference type="Gene3D" id="3.10.20.30">
    <property type="match status" value="1"/>
</dbReference>
<dbReference type="Pfam" id="PF00111">
    <property type="entry name" value="Fer2"/>
    <property type="match status" value="1"/>
</dbReference>
<gene>
    <name evidence="12" type="ORF">SY85_16280</name>
</gene>
<dbReference type="SUPFAM" id="SSF63380">
    <property type="entry name" value="Riboflavin synthase domain-like"/>
    <property type="match status" value="1"/>
</dbReference>
<evidence type="ECO:0000256" key="4">
    <source>
        <dbReference type="ARBA" id="ARBA00022723"/>
    </source>
</evidence>
<evidence type="ECO:0000256" key="7">
    <source>
        <dbReference type="ARBA" id="ARBA00023004"/>
    </source>
</evidence>
<evidence type="ECO:0000256" key="8">
    <source>
        <dbReference type="ARBA" id="ARBA00023014"/>
    </source>
</evidence>
<dbReference type="InterPro" id="IPR036010">
    <property type="entry name" value="2Fe-2S_ferredoxin-like_sf"/>
</dbReference>
<dbReference type="SUPFAM" id="SSF52343">
    <property type="entry name" value="Ferredoxin reductase-like, C-terminal NADP-linked domain"/>
    <property type="match status" value="1"/>
</dbReference>
<dbReference type="SUPFAM" id="SSF54292">
    <property type="entry name" value="2Fe-2S ferredoxin-like"/>
    <property type="match status" value="1"/>
</dbReference>
<dbReference type="Gene3D" id="2.40.30.10">
    <property type="entry name" value="Translation factors"/>
    <property type="match status" value="1"/>
</dbReference>
<dbReference type="InterPro" id="IPR001041">
    <property type="entry name" value="2Fe-2S_ferredoxin-type"/>
</dbReference>
<keyword evidence="5" id="KW-0274">FAD</keyword>
<dbReference type="InterPro" id="IPR017927">
    <property type="entry name" value="FAD-bd_FR_type"/>
</dbReference>
<evidence type="ECO:0000313" key="13">
    <source>
        <dbReference type="Proteomes" id="UP000077177"/>
    </source>
</evidence>
<dbReference type="PANTHER" id="PTHR47354">
    <property type="entry name" value="NADH OXIDOREDUCTASE HCR"/>
    <property type="match status" value="1"/>
</dbReference>
<dbReference type="InterPro" id="IPR006058">
    <property type="entry name" value="2Fe2S_fd_BS"/>
</dbReference>
<keyword evidence="6" id="KW-0560">Oxidoreductase</keyword>